<dbReference type="EMBL" id="UINC01076299">
    <property type="protein sequence ID" value="SVC15332.1"/>
    <property type="molecule type" value="Genomic_DNA"/>
</dbReference>
<gene>
    <name evidence="1" type="ORF">METZ01_LOCUS268186</name>
</gene>
<evidence type="ECO:0000313" key="1">
    <source>
        <dbReference type="EMBL" id="SVC15332.1"/>
    </source>
</evidence>
<sequence>MILRLIYQRTDWAFTWFNNNGCLWWQVTVGSSVE</sequence>
<dbReference type="AlphaFoldDB" id="A0A382JVH1"/>
<proteinExistence type="predicted"/>
<name>A0A382JVH1_9ZZZZ</name>
<accession>A0A382JVH1</accession>
<organism evidence="1">
    <name type="scientific">marine metagenome</name>
    <dbReference type="NCBI Taxonomy" id="408172"/>
    <lineage>
        <taxon>unclassified sequences</taxon>
        <taxon>metagenomes</taxon>
        <taxon>ecological metagenomes</taxon>
    </lineage>
</organism>
<reference evidence="1" key="1">
    <citation type="submission" date="2018-05" db="EMBL/GenBank/DDBJ databases">
        <authorList>
            <person name="Lanie J.A."/>
            <person name="Ng W.-L."/>
            <person name="Kazmierczak K.M."/>
            <person name="Andrzejewski T.M."/>
            <person name="Davidsen T.M."/>
            <person name="Wayne K.J."/>
            <person name="Tettelin H."/>
            <person name="Glass J.I."/>
            <person name="Rusch D."/>
            <person name="Podicherti R."/>
            <person name="Tsui H.-C.T."/>
            <person name="Winkler M.E."/>
        </authorList>
    </citation>
    <scope>NUCLEOTIDE SEQUENCE</scope>
</reference>
<protein>
    <submittedName>
        <fullName evidence="1">Uncharacterized protein</fullName>
    </submittedName>
</protein>